<dbReference type="GO" id="GO:0003676">
    <property type="term" value="F:nucleic acid binding"/>
    <property type="evidence" value="ECO:0007669"/>
    <property type="project" value="InterPro"/>
</dbReference>
<proteinExistence type="predicted"/>
<dbReference type="Gene3D" id="3.30.420.10">
    <property type="entry name" value="Ribonuclease H-like superfamily/Ribonuclease H"/>
    <property type="match status" value="1"/>
</dbReference>
<dbReference type="InterPro" id="IPR012337">
    <property type="entry name" value="RNaseH-like_sf"/>
</dbReference>
<comment type="caution">
    <text evidence="1">The sequence shown here is derived from an EMBL/GenBank/DDBJ whole genome shotgun (WGS) entry which is preliminary data.</text>
</comment>
<sequence>MRLRMVHDMTAPTLFDAAPAATTAAGPRPRYRVAGLDISLTGTGIATLGGTTRVPTTGRRRDTIVQRRTRMRHITETVLTEVGHVDLACVEGPSHHSVGGSVWDRGGLWWLIVDGLCARDIPVAVIPPTSRAKYATGKGNSRKAVVLDAAQRRYGAILPSDDEADALILRAMGLHHLGQPLAEVPDGHRAALAGCQWPDLGPAA</sequence>
<evidence type="ECO:0000313" key="2">
    <source>
        <dbReference type="Proteomes" id="UP000286746"/>
    </source>
</evidence>
<gene>
    <name evidence="1" type="ORF">GKJPGBOP_05895</name>
</gene>
<dbReference type="EMBL" id="BHZD01000001">
    <property type="protein sequence ID" value="GCD46148.1"/>
    <property type="molecule type" value="Genomic_DNA"/>
</dbReference>
<protein>
    <submittedName>
        <fullName evidence="1">Uncharacterized protein</fullName>
    </submittedName>
</protein>
<keyword evidence="2" id="KW-1185">Reference proteome</keyword>
<dbReference type="Proteomes" id="UP000286746">
    <property type="component" value="Unassembled WGS sequence"/>
</dbReference>
<organism evidence="1 2">
    <name type="scientific">Streptomyces paromomycinus</name>
    <name type="common">Streptomyces rimosus subsp. paromomycinus</name>
    <dbReference type="NCBI Taxonomy" id="92743"/>
    <lineage>
        <taxon>Bacteria</taxon>
        <taxon>Bacillati</taxon>
        <taxon>Actinomycetota</taxon>
        <taxon>Actinomycetes</taxon>
        <taxon>Kitasatosporales</taxon>
        <taxon>Streptomycetaceae</taxon>
        <taxon>Streptomyces</taxon>
    </lineage>
</organism>
<name>A0A401WA10_STREY</name>
<dbReference type="AlphaFoldDB" id="A0A401WA10"/>
<evidence type="ECO:0000313" key="1">
    <source>
        <dbReference type="EMBL" id="GCD46148.1"/>
    </source>
</evidence>
<dbReference type="InterPro" id="IPR036397">
    <property type="entry name" value="RNaseH_sf"/>
</dbReference>
<dbReference type="SUPFAM" id="SSF53098">
    <property type="entry name" value="Ribonuclease H-like"/>
    <property type="match status" value="1"/>
</dbReference>
<accession>A0A401WA10</accession>
<reference evidence="1 2" key="1">
    <citation type="submission" date="2018-11" db="EMBL/GenBank/DDBJ databases">
        <title>Whole genome sequence of Streptomyces paromomycinus NBRC 15454(T).</title>
        <authorList>
            <person name="Komaki H."/>
            <person name="Tamura T."/>
        </authorList>
    </citation>
    <scope>NUCLEOTIDE SEQUENCE [LARGE SCALE GENOMIC DNA]</scope>
    <source>
        <strain evidence="1 2">NBRC 15454</strain>
    </source>
</reference>